<dbReference type="EMBL" id="JBBPBM010000099">
    <property type="protein sequence ID" value="KAK8508506.1"/>
    <property type="molecule type" value="Genomic_DNA"/>
</dbReference>
<dbReference type="Proteomes" id="UP001472677">
    <property type="component" value="Unassembled WGS sequence"/>
</dbReference>
<comment type="caution">
    <text evidence="1">The sequence shown here is derived from an EMBL/GenBank/DDBJ whole genome shotgun (WGS) entry which is preliminary data.</text>
</comment>
<evidence type="ECO:0000313" key="2">
    <source>
        <dbReference type="Proteomes" id="UP001472677"/>
    </source>
</evidence>
<sequence length="149" mass="16925">MKIDGQTIKLKTPIRAWDALKDYPGHALLDSDTVKHYGIRAKPLEPHQDLKPKKIYFMVELPKLPIPDEKAPRRVRSGGIHMSAKDRLECLILSRRTVSDLSMIRQTPSLGSDGVRATGSRGMITVKMRMPKSQMTKLNNTYNILLFRS</sequence>
<evidence type="ECO:0000313" key="1">
    <source>
        <dbReference type="EMBL" id="KAK8508506.1"/>
    </source>
</evidence>
<reference evidence="1 2" key="1">
    <citation type="journal article" date="2024" name="G3 (Bethesda)">
        <title>Genome assembly of Hibiscus sabdariffa L. provides insights into metabolisms of medicinal natural products.</title>
        <authorList>
            <person name="Kim T."/>
        </authorList>
    </citation>
    <scope>NUCLEOTIDE SEQUENCE [LARGE SCALE GENOMIC DNA]</scope>
    <source>
        <strain evidence="1">TK-2024</strain>
        <tissue evidence="1">Old leaves</tissue>
    </source>
</reference>
<accession>A0ABR2BMY1</accession>
<proteinExistence type="predicted"/>
<dbReference type="PANTHER" id="PTHR33148">
    <property type="entry name" value="PLASTID MOVEMENT IMPAIRED PROTEIN-RELATED"/>
    <property type="match status" value="1"/>
</dbReference>
<name>A0ABR2BMY1_9ROSI</name>
<dbReference type="Pfam" id="PF14009">
    <property type="entry name" value="PADRE"/>
    <property type="match status" value="1"/>
</dbReference>
<gene>
    <name evidence="1" type="ORF">V6N12_044425</name>
</gene>
<dbReference type="PANTHER" id="PTHR33148:SF6">
    <property type="entry name" value="DUF4228 DOMAIN-CONTAINING PROTEIN"/>
    <property type="match status" value="1"/>
</dbReference>
<organism evidence="1 2">
    <name type="scientific">Hibiscus sabdariffa</name>
    <name type="common">roselle</name>
    <dbReference type="NCBI Taxonomy" id="183260"/>
    <lineage>
        <taxon>Eukaryota</taxon>
        <taxon>Viridiplantae</taxon>
        <taxon>Streptophyta</taxon>
        <taxon>Embryophyta</taxon>
        <taxon>Tracheophyta</taxon>
        <taxon>Spermatophyta</taxon>
        <taxon>Magnoliopsida</taxon>
        <taxon>eudicotyledons</taxon>
        <taxon>Gunneridae</taxon>
        <taxon>Pentapetalae</taxon>
        <taxon>rosids</taxon>
        <taxon>malvids</taxon>
        <taxon>Malvales</taxon>
        <taxon>Malvaceae</taxon>
        <taxon>Malvoideae</taxon>
        <taxon>Hibiscus</taxon>
    </lineage>
</organism>
<protein>
    <submittedName>
        <fullName evidence="1">Uncharacterized protein</fullName>
    </submittedName>
</protein>
<dbReference type="InterPro" id="IPR025322">
    <property type="entry name" value="PADRE_dom"/>
</dbReference>
<keyword evidence="2" id="KW-1185">Reference proteome</keyword>